<gene>
    <name evidence="5" type="ORF">AVDCRST_MAG66-4368</name>
</gene>
<evidence type="ECO:0000256" key="3">
    <source>
        <dbReference type="ARBA" id="ARBA00022448"/>
    </source>
</evidence>
<dbReference type="GO" id="GO:0030313">
    <property type="term" value="C:cell envelope"/>
    <property type="evidence" value="ECO:0007669"/>
    <property type="project" value="UniProtKB-SubCell"/>
</dbReference>
<evidence type="ECO:0000256" key="1">
    <source>
        <dbReference type="ARBA" id="ARBA00004196"/>
    </source>
</evidence>
<dbReference type="SUPFAM" id="SSF53850">
    <property type="entry name" value="Periplasmic binding protein-like II"/>
    <property type="match status" value="1"/>
</dbReference>
<dbReference type="Pfam" id="PF13416">
    <property type="entry name" value="SBP_bac_8"/>
    <property type="match status" value="1"/>
</dbReference>
<evidence type="ECO:0000256" key="4">
    <source>
        <dbReference type="ARBA" id="ARBA00022729"/>
    </source>
</evidence>
<evidence type="ECO:0000256" key="2">
    <source>
        <dbReference type="ARBA" id="ARBA00008520"/>
    </source>
</evidence>
<sequence>MQDKTVIDVWVADLTFPGYMDRLHRLAEEFGGRHPEYEVRVQGRDFRLLPQQIARAAQDGTPPAVCESYFYITQVARDLVGPTGVPLFQPLEEAIAGRTEILGEPVVIDDIERGVRDYYTYDGVLVSMPSVATSTVLFCNRAILEAAGVTDVPSTWTEVQEACRKVAALPDGPAHAITWSNHGMVFQQALAAQGGELVDARNGRHGRARTVDLASKEMLAWVQWWKGLHREGHYLYTGGIPDWQGTFAAFAAGEVAMRISSSNDNNYMAAAAAENGIDLVVTRFPDNPHSPYEGNGIAGTSLWLTAGLDDVVRDGALAFLQYAHNPENVIEQHRTSSFIPLTRTAFAQLEAQGWFDEHPLHRVATDQLRHLPSSGVADENAAAGAPPLSRGALFGDFAGAQDVMTRAMHDVLVHDADPATRFGEATVEAQALLDAYEADRADGGITSAQSVRVEYFADTAPYSGADLENVVRLSRD</sequence>
<keyword evidence="4" id="KW-0732">Signal</keyword>
<dbReference type="PANTHER" id="PTHR43649:SF31">
    <property type="entry name" value="SN-GLYCEROL-3-PHOSPHATE-BINDING PERIPLASMIC PROTEIN UGPB"/>
    <property type="match status" value="1"/>
</dbReference>
<dbReference type="Gene3D" id="3.40.190.10">
    <property type="entry name" value="Periplasmic binding protein-like II"/>
    <property type="match status" value="2"/>
</dbReference>
<reference evidence="5" key="1">
    <citation type="submission" date="2020-02" db="EMBL/GenBank/DDBJ databases">
        <authorList>
            <person name="Meier V. D."/>
        </authorList>
    </citation>
    <scope>NUCLEOTIDE SEQUENCE</scope>
    <source>
        <strain evidence="5">AVDCRST_MAG66</strain>
    </source>
</reference>
<evidence type="ECO:0000313" key="5">
    <source>
        <dbReference type="EMBL" id="CAA9445197.1"/>
    </source>
</evidence>
<name>A0A6J4QJF0_9PSEU</name>
<protein>
    <submittedName>
        <fullName evidence="5">Glycerol-3-phosphate ABC transporter, substrate-binding protein UgpB</fullName>
    </submittedName>
</protein>
<dbReference type="AlphaFoldDB" id="A0A6J4QJF0"/>
<dbReference type="EMBL" id="CADCUS010000588">
    <property type="protein sequence ID" value="CAA9445197.1"/>
    <property type="molecule type" value="Genomic_DNA"/>
</dbReference>
<dbReference type="InterPro" id="IPR006059">
    <property type="entry name" value="SBP"/>
</dbReference>
<organism evidence="5">
    <name type="scientific">uncultured Pseudonocardia sp</name>
    <dbReference type="NCBI Taxonomy" id="211455"/>
    <lineage>
        <taxon>Bacteria</taxon>
        <taxon>Bacillati</taxon>
        <taxon>Actinomycetota</taxon>
        <taxon>Actinomycetes</taxon>
        <taxon>Pseudonocardiales</taxon>
        <taxon>Pseudonocardiaceae</taxon>
        <taxon>Pseudonocardia</taxon>
        <taxon>environmental samples</taxon>
    </lineage>
</organism>
<proteinExistence type="inferred from homology"/>
<dbReference type="PANTHER" id="PTHR43649">
    <property type="entry name" value="ARABINOSE-BINDING PROTEIN-RELATED"/>
    <property type="match status" value="1"/>
</dbReference>
<comment type="similarity">
    <text evidence="2">Belongs to the bacterial solute-binding protein 1 family.</text>
</comment>
<dbReference type="InterPro" id="IPR050490">
    <property type="entry name" value="Bact_solute-bd_prot1"/>
</dbReference>
<accession>A0A6J4QJF0</accession>
<comment type="subcellular location">
    <subcellularLocation>
        <location evidence="1">Cell envelope</location>
    </subcellularLocation>
</comment>
<keyword evidence="3" id="KW-0813">Transport</keyword>